<dbReference type="InterPro" id="IPR029058">
    <property type="entry name" value="AB_hydrolase_fold"/>
</dbReference>
<evidence type="ECO:0000259" key="1">
    <source>
        <dbReference type="Pfam" id="PF01738"/>
    </source>
</evidence>
<dbReference type="Pfam" id="PF01738">
    <property type="entry name" value="DLH"/>
    <property type="match status" value="1"/>
</dbReference>
<dbReference type="STRING" id="27835.A0A0N4XH77"/>
<dbReference type="PROSITE" id="PS51257">
    <property type="entry name" value="PROKAR_LIPOPROTEIN"/>
    <property type="match status" value="1"/>
</dbReference>
<dbReference type="Gene3D" id="3.40.50.1820">
    <property type="entry name" value="alpha/beta hydrolase"/>
    <property type="match status" value="1"/>
</dbReference>
<dbReference type="EMBL" id="UYSL01001772">
    <property type="protein sequence ID" value="VDL65469.1"/>
    <property type="molecule type" value="Genomic_DNA"/>
</dbReference>
<dbReference type="InterPro" id="IPR002925">
    <property type="entry name" value="Dienelactn_hydro"/>
</dbReference>
<reference evidence="4" key="1">
    <citation type="submission" date="2017-02" db="UniProtKB">
        <authorList>
            <consortium name="WormBaseParasite"/>
        </authorList>
    </citation>
    <scope>IDENTIFICATION</scope>
</reference>
<name>A0A0N4XH77_NIPBR</name>
<dbReference type="SUPFAM" id="SSF53474">
    <property type="entry name" value="alpha/beta-Hydrolases"/>
    <property type="match status" value="1"/>
</dbReference>
<dbReference type="WBParaSite" id="NBR_0000187901-mRNA-1">
    <property type="protein sequence ID" value="NBR_0000187901-mRNA-1"/>
    <property type="gene ID" value="NBR_0000187901"/>
</dbReference>
<feature type="domain" description="Dienelactone hydrolase" evidence="1">
    <location>
        <begin position="19"/>
        <end position="200"/>
    </location>
</feature>
<evidence type="ECO:0000313" key="3">
    <source>
        <dbReference type="Proteomes" id="UP000271162"/>
    </source>
</evidence>
<dbReference type="InterPro" id="IPR050261">
    <property type="entry name" value="FrsA_esterase"/>
</dbReference>
<dbReference type="AlphaFoldDB" id="A0A0N4XH77"/>
<accession>A0A0N4XH77</accession>
<evidence type="ECO:0000313" key="2">
    <source>
        <dbReference type="EMBL" id="VDL65469.1"/>
    </source>
</evidence>
<keyword evidence="3" id="KW-1185">Reference proteome</keyword>
<reference evidence="2 3" key="2">
    <citation type="submission" date="2018-11" db="EMBL/GenBank/DDBJ databases">
        <authorList>
            <consortium name="Pathogen Informatics"/>
        </authorList>
    </citation>
    <scope>NUCLEOTIDE SEQUENCE [LARGE SCALE GENOMIC DNA]</scope>
</reference>
<dbReference type="GO" id="GO:0016787">
    <property type="term" value="F:hydrolase activity"/>
    <property type="evidence" value="ECO:0007669"/>
    <property type="project" value="InterPro"/>
</dbReference>
<dbReference type="OMA" id="IRCPVWA"/>
<gene>
    <name evidence="2" type="ORF">NBR_LOCUS1880</name>
</gene>
<sequence length="203" mass="22296">MIRREQFCRLFSRNMAAGDKKPGVLVLHTFAGCGDYENSRAASLSKLGFIVLAADLYGKGNRGSTRQECAAFMRPLMADRVVLLKKRLDAAVEALRAVPEVDTERVGFSIGYCFGGLCALDLARRNTDGLLAAVSFHGTLTPLPDDEPRKITASVQIHHGDADPHIPVADFMDEMRARNADWSFTSHGNAVHGFTQPRKIFSM</sequence>
<organism evidence="4">
    <name type="scientific">Nippostrongylus brasiliensis</name>
    <name type="common">Rat hookworm</name>
    <dbReference type="NCBI Taxonomy" id="27835"/>
    <lineage>
        <taxon>Eukaryota</taxon>
        <taxon>Metazoa</taxon>
        <taxon>Ecdysozoa</taxon>
        <taxon>Nematoda</taxon>
        <taxon>Chromadorea</taxon>
        <taxon>Rhabditida</taxon>
        <taxon>Rhabditina</taxon>
        <taxon>Rhabditomorpha</taxon>
        <taxon>Strongyloidea</taxon>
        <taxon>Heligmosomidae</taxon>
        <taxon>Nippostrongylus</taxon>
    </lineage>
</organism>
<dbReference type="Proteomes" id="UP000271162">
    <property type="component" value="Unassembled WGS sequence"/>
</dbReference>
<dbReference type="PANTHER" id="PTHR22946:SF0">
    <property type="entry name" value="DIENELACTONE HYDROLASE DOMAIN-CONTAINING PROTEIN"/>
    <property type="match status" value="1"/>
</dbReference>
<dbReference type="PANTHER" id="PTHR22946">
    <property type="entry name" value="DIENELACTONE HYDROLASE DOMAIN-CONTAINING PROTEIN-RELATED"/>
    <property type="match status" value="1"/>
</dbReference>
<evidence type="ECO:0000313" key="4">
    <source>
        <dbReference type="WBParaSite" id="NBR_0000187901-mRNA-1"/>
    </source>
</evidence>
<protein>
    <submittedName>
        <fullName evidence="4">DLH domain-containing protein</fullName>
    </submittedName>
</protein>
<proteinExistence type="predicted"/>